<protein>
    <recommendedName>
        <fullName evidence="3 5">Regulatory protein RecX</fullName>
    </recommendedName>
</protein>
<comment type="subcellular location">
    <subcellularLocation>
        <location evidence="1 5">Cytoplasm</location>
    </subcellularLocation>
</comment>
<name>A0ABZ0V8W5_9MICO</name>
<comment type="function">
    <text evidence="5">Modulates RecA activity.</text>
</comment>
<feature type="domain" description="RecX second three-helical" evidence="7">
    <location>
        <begin position="125"/>
        <end position="166"/>
    </location>
</feature>
<evidence type="ECO:0000313" key="9">
    <source>
        <dbReference type="EMBL" id="WQB69288.1"/>
    </source>
</evidence>
<dbReference type="Pfam" id="PF02631">
    <property type="entry name" value="RecX_HTH2"/>
    <property type="match status" value="1"/>
</dbReference>
<evidence type="ECO:0000256" key="2">
    <source>
        <dbReference type="ARBA" id="ARBA00009695"/>
    </source>
</evidence>
<evidence type="ECO:0000259" key="7">
    <source>
        <dbReference type="Pfam" id="PF02631"/>
    </source>
</evidence>
<sequence>MVRFVDSGGEDDLAPVIPLFTGSTGERTPGHALNAGSTGGGSRSARPRSDRAATSDADATHSDADADAPGEVAVDAVALERALLRRLGARGLSVREAESFLTSRGLDREAAAALVATFCDRGYLDDGRLAEQVVWSGVARKSEGRRAIARRLAQRGVERDVADAALAELPDDDDERALEFARGKARSLVGLDPQVALRRLSGQLARRGFGGSQALTAARTALQEARETG</sequence>
<dbReference type="InterPro" id="IPR003783">
    <property type="entry name" value="Regulatory_RecX"/>
</dbReference>
<feature type="region of interest" description="Disordered" evidence="6">
    <location>
        <begin position="15"/>
        <end position="67"/>
    </location>
</feature>
<proteinExistence type="inferred from homology"/>
<keyword evidence="10" id="KW-1185">Reference proteome</keyword>
<dbReference type="InterPro" id="IPR053924">
    <property type="entry name" value="RecX_HTH_2nd"/>
</dbReference>
<evidence type="ECO:0000256" key="5">
    <source>
        <dbReference type="HAMAP-Rule" id="MF_01114"/>
    </source>
</evidence>
<feature type="compositionally biased region" description="Basic and acidic residues" evidence="6">
    <location>
        <begin position="47"/>
        <end position="64"/>
    </location>
</feature>
<dbReference type="RefSeq" id="WP_322409407.1">
    <property type="nucleotide sequence ID" value="NZ_CP139779.1"/>
</dbReference>
<evidence type="ECO:0000313" key="10">
    <source>
        <dbReference type="Proteomes" id="UP001324533"/>
    </source>
</evidence>
<accession>A0ABZ0V8W5</accession>
<keyword evidence="4 5" id="KW-0963">Cytoplasm</keyword>
<dbReference type="PANTHER" id="PTHR33602:SF1">
    <property type="entry name" value="REGULATORY PROTEIN RECX FAMILY PROTEIN"/>
    <property type="match status" value="1"/>
</dbReference>
<dbReference type="Pfam" id="PF21981">
    <property type="entry name" value="RecX_HTH3"/>
    <property type="match status" value="1"/>
</dbReference>
<dbReference type="InterPro" id="IPR036388">
    <property type="entry name" value="WH-like_DNA-bd_sf"/>
</dbReference>
<evidence type="ECO:0000256" key="6">
    <source>
        <dbReference type="SAM" id="MobiDB-lite"/>
    </source>
</evidence>
<dbReference type="Proteomes" id="UP001324533">
    <property type="component" value="Chromosome"/>
</dbReference>
<dbReference type="InterPro" id="IPR053925">
    <property type="entry name" value="RecX_HTH_3rd"/>
</dbReference>
<evidence type="ECO:0000256" key="4">
    <source>
        <dbReference type="ARBA" id="ARBA00022490"/>
    </source>
</evidence>
<evidence type="ECO:0000256" key="1">
    <source>
        <dbReference type="ARBA" id="ARBA00004496"/>
    </source>
</evidence>
<evidence type="ECO:0000259" key="8">
    <source>
        <dbReference type="Pfam" id="PF21981"/>
    </source>
</evidence>
<reference evidence="9 10" key="1">
    <citation type="submission" date="2023-06" db="EMBL/GenBank/DDBJ databases">
        <title>Rock-solubilizing bacteria, Microbacterium invictum, promotes re-establishment of vegetation in rocky wasteland by accelerating rock bio-weathering and reshaping soil bacterial community.</title>
        <authorList>
            <person name="Liu C."/>
        </authorList>
    </citation>
    <scope>NUCLEOTIDE SEQUENCE [LARGE SCALE GENOMIC DNA]</scope>
    <source>
        <strain evidence="9 10">X-18</strain>
    </source>
</reference>
<evidence type="ECO:0000256" key="3">
    <source>
        <dbReference type="ARBA" id="ARBA00018111"/>
    </source>
</evidence>
<organism evidence="9 10">
    <name type="scientific">Microbacterium invictum</name>
    <dbReference type="NCBI Taxonomy" id="515415"/>
    <lineage>
        <taxon>Bacteria</taxon>
        <taxon>Bacillati</taxon>
        <taxon>Actinomycetota</taxon>
        <taxon>Actinomycetes</taxon>
        <taxon>Micrococcales</taxon>
        <taxon>Microbacteriaceae</taxon>
        <taxon>Microbacterium</taxon>
    </lineage>
</organism>
<dbReference type="HAMAP" id="MF_01114">
    <property type="entry name" value="RecX"/>
    <property type="match status" value="1"/>
</dbReference>
<comment type="similarity">
    <text evidence="2 5">Belongs to the RecX family.</text>
</comment>
<feature type="domain" description="RecX third three-helical" evidence="8">
    <location>
        <begin position="172"/>
        <end position="213"/>
    </location>
</feature>
<dbReference type="Gene3D" id="1.10.10.10">
    <property type="entry name" value="Winged helix-like DNA-binding domain superfamily/Winged helix DNA-binding domain"/>
    <property type="match status" value="1"/>
</dbReference>
<dbReference type="EMBL" id="CP139779">
    <property type="protein sequence ID" value="WQB69288.1"/>
    <property type="molecule type" value="Genomic_DNA"/>
</dbReference>
<dbReference type="PANTHER" id="PTHR33602">
    <property type="entry name" value="REGULATORY PROTEIN RECX FAMILY PROTEIN"/>
    <property type="match status" value="1"/>
</dbReference>
<gene>
    <name evidence="5" type="primary">recX</name>
    <name evidence="9" type="ORF">T9R20_11300</name>
</gene>